<keyword evidence="4" id="KW-1185">Reference proteome</keyword>
<feature type="transmembrane region" description="Helical" evidence="1">
    <location>
        <begin position="371"/>
        <end position="392"/>
    </location>
</feature>
<keyword evidence="1" id="KW-0812">Transmembrane</keyword>
<feature type="transmembrane region" description="Helical" evidence="1">
    <location>
        <begin position="128"/>
        <end position="150"/>
    </location>
</feature>
<feature type="transmembrane region" description="Helical" evidence="1">
    <location>
        <begin position="157"/>
        <end position="175"/>
    </location>
</feature>
<evidence type="ECO:0000313" key="4">
    <source>
        <dbReference type="Proteomes" id="UP001240171"/>
    </source>
</evidence>
<proteinExistence type="predicted"/>
<feature type="transmembrane region" description="Helical" evidence="1">
    <location>
        <begin position="278"/>
        <end position="298"/>
    </location>
</feature>
<feature type="transmembrane region" description="Helical" evidence="1">
    <location>
        <begin position="87"/>
        <end position="108"/>
    </location>
</feature>
<dbReference type="RefSeq" id="WP_305023076.1">
    <property type="nucleotide sequence ID" value="NZ_JAUQTB010000002.1"/>
</dbReference>
<feature type="transmembrane region" description="Helical" evidence="1">
    <location>
        <begin position="310"/>
        <end position="332"/>
    </location>
</feature>
<accession>A0ABT9C9H3</accession>
<protein>
    <submittedName>
        <fullName evidence="3">Nucleoside recognition protein</fullName>
    </submittedName>
</protein>
<organism evidence="3 4">
    <name type="scientific">Paenibacillus lacisoli</name>
    <dbReference type="NCBI Taxonomy" id="3064525"/>
    <lineage>
        <taxon>Bacteria</taxon>
        <taxon>Bacillati</taxon>
        <taxon>Bacillota</taxon>
        <taxon>Bacilli</taxon>
        <taxon>Bacillales</taxon>
        <taxon>Paenibacillaceae</taxon>
        <taxon>Paenibacillus</taxon>
    </lineage>
</organism>
<dbReference type="EMBL" id="JAUQTB010000002">
    <property type="protein sequence ID" value="MDO7905881.1"/>
    <property type="molecule type" value="Genomic_DNA"/>
</dbReference>
<dbReference type="InterPro" id="IPR011642">
    <property type="entry name" value="Gate_dom"/>
</dbReference>
<name>A0ABT9C9H3_9BACL</name>
<dbReference type="Proteomes" id="UP001240171">
    <property type="component" value="Unassembled WGS sequence"/>
</dbReference>
<evidence type="ECO:0000259" key="2">
    <source>
        <dbReference type="Pfam" id="PF07670"/>
    </source>
</evidence>
<gene>
    <name evidence="3" type="ORF">Q5741_05550</name>
</gene>
<keyword evidence="1" id="KW-1133">Transmembrane helix</keyword>
<sequence>MQAYKMSPVRRQQAMTLLLGAGSLLLVAAIVASPDDVFQASLQGLTIWWKIVFPAMLPFLMLSEMLLAFGAVHALGHLLQPVMQRWFRLPGASAWVLVLGMSSGFPAGARAARQLEERGELTSRQSSILGTASHFCNPLSILIVIGTGFIGKPEIGYILIAVHVLSGLLSAWIMARWVLHKPVTAAASASTVIPQPGWLEAMHSARLGDGRSFGRLLGETVKNAVQSLLMTGGYMILFSVVILILMKYITPGAPAVLWPAIMEVHIGSYAFSQTDGTMLWQAAWISAILGAGGLCGWFQAVSMLKPADGGAVFGIGRLLHGGLAFAMLWLLWPPVQRWAASAEPALAFLTGSGTSGSMPVHPFTLWGQWEILLLPAGLMATCLSVLALASWLTRLLSRAASR</sequence>
<reference evidence="3 4" key="1">
    <citation type="submission" date="2023-07" db="EMBL/GenBank/DDBJ databases">
        <title>Paenibacillus sp. JX-17 nov. isolated from soil.</title>
        <authorList>
            <person name="Wan Y."/>
            <person name="Liu B."/>
        </authorList>
    </citation>
    <scope>NUCLEOTIDE SEQUENCE [LARGE SCALE GENOMIC DNA]</scope>
    <source>
        <strain evidence="3 4">JX-17</strain>
    </source>
</reference>
<feature type="transmembrane region" description="Helical" evidence="1">
    <location>
        <begin position="48"/>
        <end position="75"/>
    </location>
</feature>
<comment type="caution">
    <text evidence="3">The sequence shown here is derived from an EMBL/GenBank/DDBJ whole genome shotgun (WGS) entry which is preliminary data.</text>
</comment>
<feature type="domain" description="Nucleoside transporter/FeoB GTPase Gate" evidence="2">
    <location>
        <begin position="50"/>
        <end position="144"/>
    </location>
</feature>
<evidence type="ECO:0000256" key="1">
    <source>
        <dbReference type="SAM" id="Phobius"/>
    </source>
</evidence>
<evidence type="ECO:0000313" key="3">
    <source>
        <dbReference type="EMBL" id="MDO7905881.1"/>
    </source>
</evidence>
<keyword evidence="1" id="KW-0472">Membrane</keyword>
<dbReference type="Pfam" id="PF07670">
    <property type="entry name" value="Gate"/>
    <property type="match status" value="1"/>
</dbReference>